<accession>A0A178HZW7</accession>
<dbReference type="InterPro" id="IPR013538">
    <property type="entry name" value="ASHA1/2-like_C"/>
</dbReference>
<protein>
    <submittedName>
        <fullName evidence="3">Polyketide cyclase</fullName>
    </submittedName>
</protein>
<dbReference type="Gene3D" id="3.30.530.20">
    <property type="match status" value="1"/>
</dbReference>
<feature type="domain" description="Activator of Hsp90 ATPase homologue 1/2-like C-terminal" evidence="2">
    <location>
        <begin position="37"/>
        <end position="124"/>
    </location>
</feature>
<dbReference type="InterPro" id="IPR023393">
    <property type="entry name" value="START-like_dom_sf"/>
</dbReference>
<sequence length="215" mass="23498">MSFDLAAHLGMMRREVRDLERDGQKAKAVIAARLYDTDAADLWDALTRPERIRRWFAPVSGELVLGGRYQVENNAGGTITECETNRKIALTWEFGGAVSWVNVTLTPQAGGTLLELEHIAHVSPHWDQFGPGAVGVGWDLGFMGLSRHLAEPEADVPAEAVEGWTATQEYKDFVRSSSDDWGRADIAAGEDRDAALAAAEATRSFYTGESIPADH</sequence>
<evidence type="ECO:0000256" key="1">
    <source>
        <dbReference type="ARBA" id="ARBA00006817"/>
    </source>
</evidence>
<dbReference type="OrthoDB" id="8117292at2"/>
<dbReference type="AlphaFoldDB" id="A0A178HZW7"/>
<name>A0A178HZW7_9HYPH</name>
<dbReference type="Proteomes" id="UP000078389">
    <property type="component" value="Unassembled WGS sequence"/>
</dbReference>
<reference evidence="3 4" key="1">
    <citation type="submission" date="2016-03" db="EMBL/GenBank/DDBJ databases">
        <title>Genome sequencing of Devosia sp. S37.</title>
        <authorList>
            <person name="Mohd Nor M."/>
        </authorList>
    </citation>
    <scope>NUCLEOTIDE SEQUENCE [LARGE SCALE GENOMIC DNA]</scope>
    <source>
        <strain evidence="3 4">S37</strain>
    </source>
</reference>
<comment type="caution">
    <text evidence="3">The sequence shown here is derived from an EMBL/GenBank/DDBJ whole genome shotgun (WGS) entry which is preliminary data.</text>
</comment>
<comment type="similarity">
    <text evidence="1">Belongs to the AHA1 family.</text>
</comment>
<keyword evidence="4" id="KW-1185">Reference proteome</keyword>
<dbReference type="RefSeq" id="WP_067453690.1">
    <property type="nucleotide sequence ID" value="NZ_LVVY01000071.1"/>
</dbReference>
<gene>
    <name evidence="3" type="ORF">A3840_06530</name>
</gene>
<proteinExistence type="inferred from homology"/>
<dbReference type="STRING" id="1770058.A3840_06530"/>
<dbReference type="EMBL" id="LVVY01000071">
    <property type="protein sequence ID" value="OAM78363.1"/>
    <property type="molecule type" value="Genomic_DNA"/>
</dbReference>
<dbReference type="SUPFAM" id="SSF55961">
    <property type="entry name" value="Bet v1-like"/>
    <property type="match status" value="1"/>
</dbReference>
<dbReference type="CDD" id="cd08899">
    <property type="entry name" value="SRPBCC_CalC_Aha1-like_6"/>
    <property type="match status" value="1"/>
</dbReference>
<evidence type="ECO:0000259" key="2">
    <source>
        <dbReference type="Pfam" id="PF08327"/>
    </source>
</evidence>
<dbReference type="Pfam" id="PF08327">
    <property type="entry name" value="AHSA1"/>
    <property type="match status" value="1"/>
</dbReference>
<organism evidence="3 4">
    <name type="scientific">Devosia elaeis</name>
    <dbReference type="NCBI Taxonomy" id="1770058"/>
    <lineage>
        <taxon>Bacteria</taxon>
        <taxon>Pseudomonadati</taxon>
        <taxon>Pseudomonadota</taxon>
        <taxon>Alphaproteobacteria</taxon>
        <taxon>Hyphomicrobiales</taxon>
        <taxon>Devosiaceae</taxon>
        <taxon>Devosia</taxon>
    </lineage>
</organism>
<evidence type="ECO:0000313" key="4">
    <source>
        <dbReference type="Proteomes" id="UP000078389"/>
    </source>
</evidence>
<evidence type="ECO:0000313" key="3">
    <source>
        <dbReference type="EMBL" id="OAM78363.1"/>
    </source>
</evidence>